<dbReference type="Pfam" id="PF04542">
    <property type="entry name" value="Sigma70_r2"/>
    <property type="match status" value="1"/>
</dbReference>
<evidence type="ECO:0000256" key="1">
    <source>
        <dbReference type="ARBA" id="ARBA00022574"/>
    </source>
</evidence>
<dbReference type="PROSITE" id="PS50294">
    <property type="entry name" value="WD_REPEATS_REGION"/>
    <property type="match status" value="2"/>
</dbReference>
<dbReference type="GO" id="GO:0016987">
    <property type="term" value="F:sigma factor activity"/>
    <property type="evidence" value="ECO:0007669"/>
    <property type="project" value="InterPro"/>
</dbReference>
<dbReference type="InterPro" id="IPR001680">
    <property type="entry name" value="WD40_rpt"/>
</dbReference>
<dbReference type="InterPro" id="IPR015943">
    <property type="entry name" value="WD40/YVTN_repeat-like_dom_sf"/>
</dbReference>
<dbReference type="EMBL" id="CP053452">
    <property type="protein sequence ID" value="QJW97138.1"/>
    <property type="molecule type" value="Genomic_DNA"/>
</dbReference>
<dbReference type="SUPFAM" id="SSF88659">
    <property type="entry name" value="Sigma3 and sigma4 domains of RNA polymerase sigma factors"/>
    <property type="match status" value="1"/>
</dbReference>
<dbReference type="AlphaFoldDB" id="A0A6M5YT14"/>
<dbReference type="CDD" id="cd00200">
    <property type="entry name" value="WD40"/>
    <property type="match status" value="1"/>
</dbReference>
<dbReference type="GO" id="GO:0006352">
    <property type="term" value="P:DNA-templated transcription initiation"/>
    <property type="evidence" value="ECO:0007669"/>
    <property type="project" value="InterPro"/>
</dbReference>
<dbReference type="KEGG" id="ftj:FTUN_4703"/>
<dbReference type="PROSITE" id="PS50082">
    <property type="entry name" value="WD_REPEATS_2"/>
    <property type="match status" value="3"/>
</dbReference>
<accession>A0A6M5YT14</accession>
<feature type="repeat" description="WD" evidence="3">
    <location>
        <begin position="572"/>
        <end position="606"/>
    </location>
</feature>
<organism evidence="6 7">
    <name type="scientific">Frigoriglobus tundricola</name>
    <dbReference type="NCBI Taxonomy" id="2774151"/>
    <lineage>
        <taxon>Bacteria</taxon>
        <taxon>Pseudomonadati</taxon>
        <taxon>Planctomycetota</taxon>
        <taxon>Planctomycetia</taxon>
        <taxon>Gemmatales</taxon>
        <taxon>Gemmataceae</taxon>
        <taxon>Frigoriglobus</taxon>
    </lineage>
</organism>
<dbReference type="GO" id="GO:0005829">
    <property type="term" value="C:cytosol"/>
    <property type="evidence" value="ECO:0007669"/>
    <property type="project" value="UniProtKB-ARBA"/>
</dbReference>
<dbReference type="Pfam" id="PF00400">
    <property type="entry name" value="WD40"/>
    <property type="match status" value="4"/>
</dbReference>
<dbReference type="Gene3D" id="1.10.1740.10">
    <property type="match status" value="1"/>
</dbReference>
<feature type="domain" description="RNA polymerase sigma-70 region 2" evidence="4">
    <location>
        <begin position="39"/>
        <end position="106"/>
    </location>
</feature>
<feature type="domain" description="RNA polymerase sigma factor 70 region 4 type 2" evidence="5">
    <location>
        <begin position="132"/>
        <end position="183"/>
    </location>
</feature>
<evidence type="ECO:0008006" key="8">
    <source>
        <dbReference type="Google" id="ProtNLM"/>
    </source>
</evidence>
<dbReference type="NCBIfam" id="TIGR02937">
    <property type="entry name" value="sigma70-ECF"/>
    <property type="match status" value="1"/>
</dbReference>
<evidence type="ECO:0000313" key="6">
    <source>
        <dbReference type="EMBL" id="QJW97138.1"/>
    </source>
</evidence>
<keyword evidence="1 3" id="KW-0853">WD repeat</keyword>
<dbReference type="CDD" id="cd06171">
    <property type="entry name" value="Sigma70_r4"/>
    <property type="match status" value="1"/>
</dbReference>
<dbReference type="InterPro" id="IPR011044">
    <property type="entry name" value="Quino_amine_DH_bsu"/>
</dbReference>
<dbReference type="SUPFAM" id="SSF50998">
    <property type="entry name" value="Quinoprotein alcohol dehydrogenase-like"/>
    <property type="match status" value="1"/>
</dbReference>
<feature type="repeat" description="WD" evidence="3">
    <location>
        <begin position="903"/>
        <end position="935"/>
    </location>
</feature>
<evidence type="ECO:0000259" key="5">
    <source>
        <dbReference type="Pfam" id="PF08281"/>
    </source>
</evidence>
<dbReference type="SMART" id="SM00320">
    <property type="entry name" value="WD40"/>
    <property type="match status" value="9"/>
</dbReference>
<dbReference type="InterPro" id="IPR011047">
    <property type="entry name" value="Quinoprotein_ADH-like_sf"/>
</dbReference>
<dbReference type="PANTHER" id="PTHR19848">
    <property type="entry name" value="WD40 REPEAT PROTEIN"/>
    <property type="match status" value="1"/>
</dbReference>
<evidence type="ECO:0000259" key="4">
    <source>
        <dbReference type="Pfam" id="PF04542"/>
    </source>
</evidence>
<dbReference type="Proteomes" id="UP000503447">
    <property type="component" value="Chromosome"/>
</dbReference>
<name>A0A6M5YT14_9BACT</name>
<dbReference type="InterPro" id="IPR036388">
    <property type="entry name" value="WH-like_DNA-bd_sf"/>
</dbReference>
<dbReference type="Pfam" id="PF08281">
    <property type="entry name" value="Sigma70_r4_2"/>
    <property type="match status" value="1"/>
</dbReference>
<evidence type="ECO:0000313" key="7">
    <source>
        <dbReference type="Proteomes" id="UP000503447"/>
    </source>
</evidence>
<protein>
    <recommendedName>
        <fullName evidence="8">ECF RNA polymerase sigma factor SigE</fullName>
    </recommendedName>
</protein>
<sequence>MGEKHARGVVRRLAGHTVPDEVLLARYRDRRDDSAFAELVRRHGRLVRTAASRVLHDPADIDDATQATFLVLVRRAATLEARSGLGPWLYGVAHRVAVRLRARTGRERALGDADPADRSRPADPTWREACGALHAELDRLPDRYRVPLLLCYLEGQTRDEAATALGLSAGTVKGRVRRGLETLRRRLERRGVTLSAGLMTAVATSHPGATAGDAAALVFGTPSPRTCQLVEELIVGQSLWKWAVGVAVVLVLGAGSIVAAVLTAGDPPTPTAVTWAAAPPTDAPAPVKADAAGDPLPLGALARMGSSRFHHGSHIYRLTISPDGKWIISSNVWTGYRVWDLETGREQVPVGMPANARFTGLHGDGRPAVQWEAIVAPAGKRIAAVVPDRERPITRVLDAVTGEEVVTVPASLDQFLHRPGISVDREPEVSPDGKWMLWARTTFDDNRAKKTVYIAELAAKSPTPAVFGEVGERTLFGFAFSGDGQSVVMHFNDAFELWDLKTRAVKLKVPNGAVKFKEPIALNKTDAGHAVVSPDGKTLAVAQPEARTFQLWDVASKKELPPVADPFTTGEVHVLTFSPDGRQVVGSIPGGPLRVWDVATGAKVRDYRTDNNGPPSCAFTPDGKRLAFGQLDHVVVFDTATGKPVHDFGGHSGTVWNLAFTPDGRLVSGSREGLVWDPRTGRELGGLPGHLQGLAVSRDGRQIATSGTDKKVRLRDAVTLEEVRVIDTKGTAAYNVAFSADGKELAVRGDKPGIQVYDTATGRPLRVVASGELVQWFWLTPDGRRLVFGPLSDETKVHVREWATDKPVLTFDIRKQITHGQLLSADGRFLATKGWNGTVCVCDLGTGKQICTFDTNPPRKRKGAGVIVGAVAFSPDGRTLATGSAGGPIRVWELATGGERFQLDGHRGDVRALAFSPDGTLLASGSEDRSAIVWDATGMALSTDPKHRPKDAAEAWVRLGDRDTAVGFAAMKYLAARPAEAVPLVGKHLRPVPVADPKKVVGLIEKLGSPDFAEREAAEKELDAVGEGAAEQLRTAAAAAESPEVRQRLAGLLPPVEGLALTGDRLRRARAVELVERAGTAEARALLTEWAAGAGGARAHRGGPVRTVAAR</sequence>
<dbReference type="InterPro" id="IPR007627">
    <property type="entry name" value="RNA_pol_sigma70_r2"/>
</dbReference>
<reference evidence="7" key="1">
    <citation type="submission" date="2020-05" db="EMBL/GenBank/DDBJ databases">
        <title>Frigoriglobus tundricola gen. nov., sp. nov., a psychrotolerant cellulolytic planctomycete of the family Gemmataceae with two divergent copies of 16S rRNA gene.</title>
        <authorList>
            <person name="Kulichevskaya I.S."/>
            <person name="Ivanova A.A."/>
            <person name="Naumoff D.G."/>
            <person name="Beletsky A.V."/>
            <person name="Rijpstra W.I.C."/>
            <person name="Sinninghe Damste J.S."/>
            <person name="Mardanov A.V."/>
            <person name="Ravin N.V."/>
            <person name="Dedysh S.N."/>
        </authorList>
    </citation>
    <scope>NUCLEOTIDE SEQUENCE [LARGE SCALE GENOMIC DNA]</scope>
    <source>
        <strain evidence="7">PL17</strain>
    </source>
</reference>
<dbReference type="PANTHER" id="PTHR19848:SF7">
    <property type="entry name" value="F-BOX AND WD-40 DOMAIN PROTEIN 7"/>
    <property type="match status" value="1"/>
</dbReference>
<dbReference type="InterPro" id="IPR014284">
    <property type="entry name" value="RNA_pol_sigma-70_dom"/>
</dbReference>
<dbReference type="InterPro" id="IPR013249">
    <property type="entry name" value="RNA_pol_sigma70_r4_t2"/>
</dbReference>
<dbReference type="RefSeq" id="WP_171472578.1">
    <property type="nucleotide sequence ID" value="NZ_CP053452.2"/>
</dbReference>
<dbReference type="SUPFAM" id="SSF50969">
    <property type="entry name" value="YVTN repeat-like/Quinoprotein amine dehydrogenase"/>
    <property type="match status" value="1"/>
</dbReference>
<dbReference type="Gene3D" id="2.130.10.10">
    <property type="entry name" value="YVTN repeat-like/Quinoprotein amine dehydrogenase"/>
    <property type="match status" value="3"/>
</dbReference>
<proteinExistence type="predicted"/>
<dbReference type="InterPro" id="IPR013325">
    <property type="entry name" value="RNA_pol_sigma_r2"/>
</dbReference>
<dbReference type="Gene3D" id="1.10.10.10">
    <property type="entry name" value="Winged helix-like DNA-binding domain superfamily/Winged helix DNA-binding domain"/>
    <property type="match status" value="1"/>
</dbReference>
<dbReference type="SUPFAM" id="SSF88946">
    <property type="entry name" value="Sigma2 domain of RNA polymerase sigma factors"/>
    <property type="match status" value="1"/>
</dbReference>
<feature type="repeat" description="WD" evidence="3">
    <location>
        <begin position="868"/>
        <end position="902"/>
    </location>
</feature>
<dbReference type="InterPro" id="IPR013324">
    <property type="entry name" value="RNA_pol_sigma_r3/r4-like"/>
</dbReference>
<keyword evidence="7" id="KW-1185">Reference proteome</keyword>
<evidence type="ECO:0000256" key="3">
    <source>
        <dbReference type="PROSITE-ProRule" id="PRU00221"/>
    </source>
</evidence>
<gene>
    <name evidence="6" type="ORF">FTUN_4703</name>
</gene>
<dbReference type="GO" id="GO:0003677">
    <property type="term" value="F:DNA binding"/>
    <property type="evidence" value="ECO:0007669"/>
    <property type="project" value="InterPro"/>
</dbReference>
<keyword evidence="2" id="KW-0677">Repeat</keyword>
<evidence type="ECO:0000256" key="2">
    <source>
        <dbReference type="ARBA" id="ARBA00022737"/>
    </source>
</evidence>